<comment type="similarity">
    <text evidence="2 6">Belongs to the sulfotransferase 1 family.</text>
</comment>
<protein>
    <recommendedName>
        <fullName evidence="6">Sulfotransferase</fullName>
        <ecNumber evidence="6">2.8.2.-</ecNumber>
    </recommendedName>
</protein>
<dbReference type="InterPro" id="IPR000863">
    <property type="entry name" value="Sulfotransferase_dom"/>
</dbReference>
<dbReference type="Ensembl" id="ENSNMLT00000048478.1">
    <property type="protein sequence ID" value="ENSNMLP00000043677.1"/>
    <property type="gene ID" value="ENSNMLG00000026462.1"/>
</dbReference>
<dbReference type="SUPFAM" id="SSF52540">
    <property type="entry name" value="P-loop containing nucleoside triphosphate hydrolases"/>
    <property type="match status" value="1"/>
</dbReference>
<dbReference type="AlphaFoldDB" id="A0A8C6V418"/>
<evidence type="ECO:0000256" key="2">
    <source>
        <dbReference type="ARBA" id="ARBA00005771"/>
    </source>
</evidence>
<dbReference type="GO" id="GO:0005737">
    <property type="term" value="C:cytoplasm"/>
    <property type="evidence" value="ECO:0007669"/>
    <property type="project" value="UniProtKB-SubCell"/>
</dbReference>
<keyword evidence="3" id="KW-0963">Cytoplasm</keyword>
<keyword evidence="9" id="KW-1185">Reference proteome</keyword>
<proteinExistence type="inferred from homology"/>
<dbReference type="FunFam" id="3.40.50.300:FF:000433">
    <property type="entry name" value="Estrogen sulfotransferase"/>
    <property type="match status" value="1"/>
</dbReference>
<evidence type="ECO:0000256" key="3">
    <source>
        <dbReference type="ARBA" id="ARBA00022490"/>
    </source>
</evidence>
<sequence>MSELMTHRGFRMIRGIHLPHEVDQILDLELRDSDVFVVTFPKSGTIWMQQILLLLESKGDLDSICKEDSLNGQLVPWIEVQGKVQEFVRAKSPRYNVTHLPFHLMPQALRRRTGKVIYVARNPKDVLVSFYHFHKMVHMLETPQSFEQFLDRFLRGDVMGGSWFEHIKAWFSHKDDVNMLFLTYEEMIQDLQAVVRRIAEFLGADLTQDQLSSVVEHSTFRNMRRIPRANYKHVPSDLINHEEGNFMRKGTIGDWKNHFTVAQNQRFDEVFQQEMKDFPVSFIWDV</sequence>
<evidence type="ECO:0000313" key="9">
    <source>
        <dbReference type="Proteomes" id="UP000694523"/>
    </source>
</evidence>
<reference evidence="8" key="1">
    <citation type="submission" date="2025-08" db="UniProtKB">
        <authorList>
            <consortium name="Ensembl"/>
        </authorList>
    </citation>
    <scope>IDENTIFICATION</scope>
</reference>
<dbReference type="Proteomes" id="UP000694523">
    <property type="component" value="Unplaced"/>
</dbReference>
<evidence type="ECO:0000313" key="8">
    <source>
        <dbReference type="Ensembl" id="ENSNMLP00000043677.1"/>
    </source>
</evidence>
<evidence type="ECO:0000259" key="7">
    <source>
        <dbReference type="Pfam" id="PF00685"/>
    </source>
</evidence>
<evidence type="ECO:0000256" key="4">
    <source>
        <dbReference type="ARBA" id="ARBA00022679"/>
    </source>
</evidence>
<dbReference type="PANTHER" id="PTHR11783">
    <property type="entry name" value="SULFOTRANSFERASE SULT"/>
    <property type="match status" value="1"/>
</dbReference>
<name>A0A8C6V418_9GOBI</name>
<comment type="subcellular location">
    <subcellularLocation>
        <location evidence="1">Cytoplasm</location>
    </subcellularLocation>
</comment>
<dbReference type="GO" id="GO:0006584">
    <property type="term" value="P:catecholamine metabolic process"/>
    <property type="evidence" value="ECO:0007669"/>
    <property type="project" value="UniProtKB-KW"/>
</dbReference>
<feature type="domain" description="Sulfotransferase" evidence="7">
    <location>
        <begin position="32"/>
        <end position="278"/>
    </location>
</feature>
<accession>A0A8C6V418</accession>
<dbReference type="InterPro" id="IPR027417">
    <property type="entry name" value="P-loop_NTPase"/>
</dbReference>
<keyword evidence="4 6" id="KW-0808">Transferase</keyword>
<evidence type="ECO:0000256" key="1">
    <source>
        <dbReference type="ARBA" id="ARBA00004496"/>
    </source>
</evidence>
<dbReference type="Gene3D" id="3.40.50.300">
    <property type="entry name" value="P-loop containing nucleotide triphosphate hydrolases"/>
    <property type="match status" value="1"/>
</dbReference>
<reference evidence="8" key="2">
    <citation type="submission" date="2025-09" db="UniProtKB">
        <authorList>
            <consortium name="Ensembl"/>
        </authorList>
    </citation>
    <scope>IDENTIFICATION</scope>
</reference>
<dbReference type="EC" id="2.8.2.-" evidence="6"/>
<dbReference type="GO" id="GO:0006805">
    <property type="term" value="P:xenobiotic metabolic process"/>
    <property type="evidence" value="ECO:0007669"/>
    <property type="project" value="UniProtKB-ARBA"/>
</dbReference>
<organism evidence="8 9">
    <name type="scientific">Neogobius melanostomus</name>
    <name type="common">round goby</name>
    <dbReference type="NCBI Taxonomy" id="47308"/>
    <lineage>
        <taxon>Eukaryota</taxon>
        <taxon>Metazoa</taxon>
        <taxon>Chordata</taxon>
        <taxon>Craniata</taxon>
        <taxon>Vertebrata</taxon>
        <taxon>Euteleostomi</taxon>
        <taxon>Actinopterygii</taxon>
        <taxon>Neopterygii</taxon>
        <taxon>Teleostei</taxon>
        <taxon>Neoteleostei</taxon>
        <taxon>Acanthomorphata</taxon>
        <taxon>Gobiaria</taxon>
        <taxon>Gobiiformes</taxon>
        <taxon>Gobioidei</taxon>
        <taxon>Gobiidae</taxon>
        <taxon>Benthophilinae</taxon>
        <taxon>Neogobiini</taxon>
        <taxon>Neogobius</taxon>
    </lineage>
</organism>
<dbReference type="Pfam" id="PF00685">
    <property type="entry name" value="Sulfotransfer_1"/>
    <property type="match status" value="1"/>
</dbReference>
<evidence type="ECO:0000256" key="6">
    <source>
        <dbReference type="RuleBase" id="RU361155"/>
    </source>
</evidence>
<evidence type="ECO:0000256" key="5">
    <source>
        <dbReference type="ARBA" id="ARBA00022939"/>
    </source>
</evidence>
<dbReference type="GO" id="GO:0008146">
    <property type="term" value="F:sulfotransferase activity"/>
    <property type="evidence" value="ECO:0007669"/>
    <property type="project" value="InterPro"/>
</dbReference>
<keyword evidence="5" id="KW-0128">Catecholamine metabolism</keyword>